<dbReference type="WBParaSite" id="jg5738">
    <property type="protein sequence ID" value="jg5738"/>
    <property type="gene ID" value="jg5738"/>
</dbReference>
<accession>A0A915EG84</accession>
<organism evidence="1 2">
    <name type="scientific">Ditylenchus dipsaci</name>
    <dbReference type="NCBI Taxonomy" id="166011"/>
    <lineage>
        <taxon>Eukaryota</taxon>
        <taxon>Metazoa</taxon>
        <taxon>Ecdysozoa</taxon>
        <taxon>Nematoda</taxon>
        <taxon>Chromadorea</taxon>
        <taxon>Rhabditida</taxon>
        <taxon>Tylenchina</taxon>
        <taxon>Tylenchomorpha</taxon>
        <taxon>Sphaerularioidea</taxon>
        <taxon>Anguinidae</taxon>
        <taxon>Anguininae</taxon>
        <taxon>Ditylenchus</taxon>
    </lineage>
</organism>
<evidence type="ECO:0000313" key="1">
    <source>
        <dbReference type="Proteomes" id="UP000887574"/>
    </source>
</evidence>
<sequence length="119" mass="13169">MLTLKGLPQRSKTTIATILAYSSYISKLVEIAIIGGQETIKKTNPAVNDVSSKFEVQIQKVPSGFPMSDFGNSSCMKIRTVYSTKKRCCNNNAATKLEAVEWTTRNPTNFAAMKFSPRQ</sequence>
<evidence type="ECO:0000313" key="2">
    <source>
        <dbReference type="WBParaSite" id="jg5738"/>
    </source>
</evidence>
<protein>
    <submittedName>
        <fullName evidence="2">Uncharacterized protein</fullName>
    </submittedName>
</protein>
<name>A0A915EG84_9BILA</name>
<proteinExistence type="predicted"/>
<reference evidence="2" key="1">
    <citation type="submission" date="2022-11" db="UniProtKB">
        <authorList>
            <consortium name="WormBaseParasite"/>
        </authorList>
    </citation>
    <scope>IDENTIFICATION</scope>
</reference>
<keyword evidence="1" id="KW-1185">Reference proteome</keyword>
<dbReference type="AlphaFoldDB" id="A0A915EG84"/>
<dbReference type="Proteomes" id="UP000887574">
    <property type="component" value="Unplaced"/>
</dbReference>